<organism evidence="2 3">
    <name type="scientific">Desulforhopalus singaporensis</name>
    <dbReference type="NCBI Taxonomy" id="91360"/>
    <lineage>
        <taxon>Bacteria</taxon>
        <taxon>Pseudomonadati</taxon>
        <taxon>Thermodesulfobacteriota</taxon>
        <taxon>Desulfobulbia</taxon>
        <taxon>Desulfobulbales</taxon>
        <taxon>Desulfocapsaceae</taxon>
        <taxon>Desulforhopalus</taxon>
    </lineage>
</organism>
<evidence type="ECO:0000313" key="3">
    <source>
        <dbReference type="Proteomes" id="UP000199073"/>
    </source>
</evidence>
<keyword evidence="1" id="KW-0472">Membrane</keyword>
<name>A0A1H0W750_9BACT</name>
<proteinExistence type="predicted"/>
<keyword evidence="3" id="KW-1185">Reference proteome</keyword>
<feature type="transmembrane region" description="Helical" evidence="1">
    <location>
        <begin position="237"/>
        <end position="255"/>
    </location>
</feature>
<evidence type="ECO:0000313" key="2">
    <source>
        <dbReference type="EMBL" id="SDP86311.1"/>
    </source>
</evidence>
<dbReference type="Proteomes" id="UP000199073">
    <property type="component" value="Unassembled WGS sequence"/>
</dbReference>
<keyword evidence="1" id="KW-1133">Transmembrane helix</keyword>
<dbReference type="EMBL" id="FNJI01000109">
    <property type="protein sequence ID" value="SDP86311.1"/>
    <property type="molecule type" value="Genomic_DNA"/>
</dbReference>
<keyword evidence="1" id="KW-0812">Transmembrane</keyword>
<evidence type="ECO:0008006" key="4">
    <source>
        <dbReference type="Google" id="ProtNLM"/>
    </source>
</evidence>
<reference evidence="2 3" key="1">
    <citation type="submission" date="2016-10" db="EMBL/GenBank/DDBJ databases">
        <authorList>
            <person name="de Groot N.N."/>
        </authorList>
    </citation>
    <scope>NUCLEOTIDE SEQUENCE [LARGE SCALE GENOMIC DNA]</scope>
    <source>
        <strain evidence="2 3">DSM 12130</strain>
    </source>
</reference>
<dbReference type="AlphaFoldDB" id="A0A1H0W750"/>
<gene>
    <name evidence="2" type="ORF">SAMN05660330_04439</name>
</gene>
<dbReference type="STRING" id="91360.SAMN05660330_04439"/>
<feature type="non-terminal residue" evidence="2">
    <location>
        <position position="278"/>
    </location>
</feature>
<accession>A0A1H0W750</accession>
<sequence>MKNQTNQSDQPEKIPFIERLIFARRPLVLFIFLMLTVFFGYQAFQLRPVASFERMIPTYHEYIKNAYKHSDELRGLSNTIKIVVETTRGDIFTREYMLTLRDINDAVFFVNGVDRQNMESLWSSAVRYTEVTEEGFSGGPVMPEGFDGSDAMMARLKNNIQRSGRIGSMVANDFKSTALNVPLYELDPKTGEKLDYQKFSHALENEVRGKFQDDTIKIHITGFAKVAGDLIDGETRVGLFFLAAFLILLGLLWVNSRCWRSTAMRAISSIVAVIWQMG</sequence>
<feature type="transmembrane region" description="Helical" evidence="1">
    <location>
        <begin position="27"/>
        <end position="44"/>
    </location>
</feature>
<evidence type="ECO:0000256" key="1">
    <source>
        <dbReference type="SAM" id="Phobius"/>
    </source>
</evidence>
<protein>
    <recommendedName>
        <fullName evidence="4">AcrB/AcrD/AcrF family protein</fullName>
    </recommendedName>
</protein>